<organism evidence="2 3">
    <name type="scientific">Mycobacterium paragordonae</name>
    <dbReference type="NCBI Taxonomy" id="1389713"/>
    <lineage>
        <taxon>Bacteria</taxon>
        <taxon>Bacillati</taxon>
        <taxon>Actinomycetota</taxon>
        <taxon>Actinomycetes</taxon>
        <taxon>Mycobacteriales</taxon>
        <taxon>Mycobacteriaceae</taxon>
        <taxon>Mycobacterium</taxon>
    </lineage>
</organism>
<gene>
    <name evidence="2" type="ORF">MPRG_35560</name>
</gene>
<dbReference type="Proteomes" id="UP000465240">
    <property type="component" value="Unassembled WGS sequence"/>
</dbReference>
<protein>
    <submittedName>
        <fullName evidence="2">Uncharacterized protein</fullName>
    </submittedName>
</protein>
<feature type="compositionally biased region" description="Polar residues" evidence="1">
    <location>
        <begin position="1"/>
        <end position="15"/>
    </location>
</feature>
<evidence type="ECO:0000313" key="3">
    <source>
        <dbReference type="Proteomes" id="UP000465240"/>
    </source>
</evidence>
<evidence type="ECO:0000313" key="2">
    <source>
        <dbReference type="EMBL" id="GFG80280.1"/>
    </source>
</evidence>
<evidence type="ECO:0000256" key="1">
    <source>
        <dbReference type="SAM" id="MobiDB-lite"/>
    </source>
</evidence>
<keyword evidence="3" id="KW-1185">Reference proteome</keyword>
<reference evidence="2 3" key="1">
    <citation type="journal article" date="2019" name="Emerg. Microbes Infect.">
        <title>Comprehensive subspecies identification of 175 nontuberculous mycobacteria species based on 7547 genomic profiles.</title>
        <authorList>
            <person name="Matsumoto Y."/>
            <person name="Kinjo T."/>
            <person name="Motooka D."/>
            <person name="Nabeya D."/>
            <person name="Jung N."/>
            <person name="Uechi K."/>
            <person name="Horii T."/>
            <person name="Iida T."/>
            <person name="Fujita J."/>
            <person name="Nakamura S."/>
        </authorList>
    </citation>
    <scope>NUCLEOTIDE SEQUENCE [LARGE SCALE GENOMIC DNA]</scope>
    <source>
        <strain evidence="2 3">JCM 18565</strain>
    </source>
</reference>
<feature type="compositionally biased region" description="Basic residues" evidence="1">
    <location>
        <begin position="22"/>
        <end position="34"/>
    </location>
</feature>
<sequence length="90" mass="9851">MPSTNGKPPTTSICHNSIGAPRSHRFHFRERRSRNAGSIIPARTNARYAADSEGTGRTPRLSSSKTNRRGPQYGRDRRNSNNAASTAADI</sequence>
<accession>A0ABQ1C758</accession>
<proteinExistence type="predicted"/>
<comment type="caution">
    <text evidence="2">The sequence shown here is derived from an EMBL/GenBank/DDBJ whole genome shotgun (WGS) entry which is preliminary data.</text>
</comment>
<feature type="region of interest" description="Disordered" evidence="1">
    <location>
        <begin position="1"/>
        <end position="90"/>
    </location>
</feature>
<name>A0ABQ1C758_9MYCO</name>
<feature type="compositionally biased region" description="Low complexity" evidence="1">
    <location>
        <begin position="80"/>
        <end position="90"/>
    </location>
</feature>
<dbReference type="EMBL" id="BLKX01000001">
    <property type="protein sequence ID" value="GFG80280.1"/>
    <property type="molecule type" value="Genomic_DNA"/>
</dbReference>